<feature type="binding site" evidence="7">
    <location>
        <begin position="480"/>
        <end position="482"/>
    </location>
    <ligand>
        <name>ATP</name>
        <dbReference type="ChEBI" id="CHEBI:30616"/>
    </ligand>
</feature>
<protein>
    <recommendedName>
        <fullName evidence="7">Chaperonin GroEL</fullName>
        <ecNumber evidence="7">5.6.1.7</ecNumber>
    </recommendedName>
    <alternativeName>
        <fullName evidence="7">60 kDa chaperonin</fullName>
    </alternativeName>
    <alternativeName>
        <fullName evidence="7">Chaperonin-60</fullName>
        <shortName evidence="7">Cpn60</shortName>
    </alternativeName>
</protein>
<dbReference type="GO" id="GO:0140662">
    <property type="term" value="F:ATP-dependent protein folding chaperone"/>
    <property type="evidence" value="ECO:0007669"/>
    <property type="project" value="InterPro"/>
</dbReference>
<comment type="subunit">
    <text evidence="7 9">Forms a cylinder of 14 subunits composed of two heptameric rings stacked back-to-back. Interacts with the co-chaperonin GroES.</text>
</comment>
<dbReference type="NCBIfam" id="NF009487">
    <property type="entry name" value="PRK12849.1"/>
    <property type="match status" value="1"/>
</dbReference>
<evidence type="ECO:0000256" key="9">
    <source>
        <dbReference type="RuleBase" id="RU000419"/>
    </source>
</evidence>
<organism evidence="10">
    <name type="scientific">Candidatus Aschnera chinzeii</name>
    <dbReference type="NCBI Taxonomy" id="1485666"/>
    <lineage>
        <taxon>Bacteria</taxon>
        <taxon>Pseudomonadati</taxon>
        <taxon>Pseudomonadota</taxon>
        <taxon>Gammaproteobacteria</taxon>
        <taxon>Enterobacterales</taxon>
        <taxon>Enterobacteriaceae</taxon>
        <taxon>Candidatus Aschnera</taxon>
    </lineage>
</organism>
<dbReference type="InterPro" id="IPR027413">
    <property type="entry name" value="GROEL-like_equatorial_sf"/>
</dbReference>
<comment type="subcellular location">
    <subcellularLocation>
        <location evidence="7">Cytoplasm</location>
    </subcellularLocation>
</comment>
<dbReference type="InterPro" id="IPR001844">
    <property type="entry name" value="Cpn60/GroEL"/>
</dbReference>
<dbReference type="NCBIfam" id="NF000592">
    <property type="entry name" value="PRK00013.1"/>
    <property type="match status" value="1"/>
</dbReference>
<dbReference type="FunFam" id="1.10.560.10:FF:000001">
    <property type="entry name" value="60 kDa chaperonin"/>
    <property type="match status" value="1"/>
</dbReference>
<dbReference type="SUPFAM" id="SSF48592">
    <property type="entry name" value="GroEL equatorial domain-like"/>
    <property type="match status" value="1"/>
</dbReference>
<keyword evidence="6 7" id="KW-0413">Isomerase</keyword>
<dbReference type="GO" id="GO:0005524">
    <property type="term" value="F:ATP binding"/>
    <property type="evidence" value="ECO:0007669"/>
    <property type="project" value="UniProtKB-UniRule"/>
</dbReference>
<dbReference type="GO" id="GO:0005737">
    <property type="term" value="C:cytoplasm"/>
    <property type="evidence" value="ECO:0007669"/>
    <property type="project" value="UniProtKB-SubCell"/>
</dbReference>
<dbReference type="NCBIfam" id="NF009488">
    <property type="entry name" value="PRK12850.1"/>
    <property type="match status" value="1"/>
</dbReference>
<keyword evidence="2 7" id="KW-0963">Cytoplasm</keyword>
<dbReference type="CDD" id="cd03344">
    <property type="entry name" value="GroEL"/>
    <property type="match status" value="1"/>
</dbReference>
<keyword evidence="3 7" id="KW-0547">Nucleotide-binding</keyword>
<evidence type="ECO:0000256" key="3">
    <source>
        <dbReference type="ARBA" id="ARBA00022741"/>
    </source>
</evidence>
<evidence type="ECO:0000256" key="7">
    <source>
        <dbReference type="HAMAP-Rule" id="MF_00600"/>
    </source>
</evidence>
<keyword evidence="5 7" id="KW-0143">Chaperone</keyword>
<dbReference type="GO" id="GO:0042026">
    <property type="term" value="P:protein refolding"/>
    <property type="evidence" value="ECO:0007669"/>
    <property type="project" value="UniProtKB-UniRule"/>
</dbReference>
<dbReference type="GO" id="GO:0016853">
    <property type="term" value="F:isomerase activity"/>
    <property type="evidence" value="ECO:0007669"/>
    <property type="project" value="UniProtKB-KW"/>
</dbReference>
<dbReference type="HAMAP" id="MF_00600">
    <property type="entry name" value="CH60"/>
    <property type="match status" value="1"/>
</dbReference>
<dbReference type="EC" id="5.6.1.7" evidence="7"/>
<sequence length="549" mass="58407">MAAKDVKFGSDARVKMLRGVNVLADAVKVTLGPKGRNVVLDKSFGAPLITKDGVSVAREIELEDKFENMGAQMVKEVASKANDAAGDGTTTATVLAQSIVSEGLKAVTAGMNPMDLKRGIDKAVSAAVEELKKLSKTCADNKSIEQVGTISSNSDQSVGKLIADAMKKVGKEGVITVEEGSGLEDQLAVVEGMQFDRGYLSPYFINKPDSGLTELENPYLLLVDKKISNIRELLPVLESVAKAGKPLLIIAEDVEGEALATLVVNNLRGVVKVAAVKAPGFGDRRKAMLQDIAILTNATVISEEIGMDLEKTNLEHLGQAKRIVINKDTTTIIDGIGNKVTINNRVKQIMQQRDEATSDYDREKLQERIAKLSGGVAVIKVGAATEVEMKEKRARVDDALHATRAAVEEGVVAGGGIALVRAAAILDDLKGENEDQTVGIRIALRAMESPMRQIIENAGEEPAVVINNVKQGKKDNYGYNALTEEYGDMMEMGILDPTKVTRSALQYAASIAGLMITTEAMITDLPKENKVDLNAATAGGMGGGMGGMM</sequence>
<feature type="binding site" evidence="7">
    <location>
        <position position="415"/>
    </location>
    <ligand>
        <name>ATP</name>
        <dbReference type="ChEBI" id="CHEBI:30616"/>
    </ligand>
</feature>
<evidence type="ECO:0000256" key="6">
    <source>
        <dbReference type="ARBA" id="ARBA00023235"/>
    </source>
</evidence>
<dbReference type="NCBIfam" id="NF009489">
    <property type="entry name" value="PRK12851.1"/>
    <property type="match status" value="1"/>
</dbReference>
<dbReference type="Gene3D" id="3.50.7.10">
    <property type="entry name" value="GroEL"/>
    <property type="match status" value="1"/>
</dbReference>
<dbReference type="PANTHER" id="PTHR45633">
    <property type="entry name" value="60 KDA HEAT SHOCK PROTEIN, MITOCHONDRIAL"/>
    <property type="match status" value="1"/>
</dbReference>
<dbReference type="SUPFAM" id="SSF54849">
    <property type="entry name" value="GroEL-intermediate domain like"/>
    <property type="match status" value="1"/>
</dbReference>
<dbReference type="SUPFAM" id="SSF52029">
    <property type="entry name" value="GroEL apical domain-like"/>
    <property type="match status" value="1"/>
</dbReference>
<evidence type="ECO:0000256" key="8">
    <source>
        <dbReference type="RuleBase" id="RU000418"/>
    </source>
</evidence>
<feature type="binding site" evidence="7">
    <location>
        <begin position="30"/>
        <end position="33"/>
    </location>
    <ligand>
        <name>ATP</name>
        <dbReference type="ChEBI" id="CHEBI:30616"/>
    </ligand>
</feature>
<dbReference type="EMBL" id="AP028961">
    <property type="protein sequence ID" value="BET44413.1"/>
    <property type="molecule type" value="Genomic_DNA"/>
</dbReference>
<accession>A0AAT9G3X1</accession>
<dbReference type="Gene3D" id="1.10.560.10">
    <property type="entry name" value="GroEL-like equatorial domain"/>
    <property type="match status" value="1"/>
</dbReference>
<dbReference type="GO" id="GO:0051082">
    <property type="term" value="F:unfolded protein binding"/>
    <property type="evidence" value="ECO:0007669"/>
    <property type="project" value="UniProtKB-UniRule"/>
</dbReference>
<dbReference type="InterPro" id="IPR002423">
    <property type="entry name" value="Cpn60/GroEL/TCP-1"/>
</dbReference>
<dbReference type="FunFam" id="3.50.7.10:FF:000001">
    <property type="entry name" value="60 kDa chaperonin"/>
    <property type="match status" value="1"/>
</dbReference>
<dbReference type="PRINTS" id="PR00298">
    <property type="entry name" value="CHAPERONIN60"/>
</dbReference>
<dbReference type="InterPro" id="IPR027410">
    <property type="entry name" value="TCP-1-like_intermed_sf"/>
</dbReference>
<comment type="similarity">
    <text evidence="1 7 8">Belongs to the chaperonin (HSP60) family.</text>
</comment>
<dbReference type="Pfam" id="PF00118">
    <property type="entry name" value="Cpn60_TCP1"/>
    <property type="match status" value="1"/>
</dbReference>
<evidence type="ECO:0000256" key="5">
    <source>
        <dbReference type="ARBA" id="ARBA00023186"/>
    </source>
</evidence>
<dbReference type="NCBIfam" id="TIGR02348">
    <property type="entry name" value="GroEL"/>
    <property type="match status" value="1"/>
</dbReference>
<feature type="binding site" evidence="7">
    <location>
        <position position="496"/>
    </location>
    <ligand>
        <name>ATP</name>
        <dbReference type="ChEBI" id="CHEBI:30616"/>
    </ligand>
</feature>
<evidence type="ECO:0000256" key="2">
    <source>
        <dbReference type="ARBA" id="ARBA00022490"/>
    </source>
</evidence>
<reference evidence="10" key="2">
    <citation type="submission" date="2023-10" db="EMBL/GenBank/DDBJ databases">
        <authorList>
            <person name="Koga R."/>
            <person name="Fukatsu T."/>
        </authorList>
    </citation>
    <scope>NUCLEOTIDE SEQUENCE</scope>
    <source>
        <strain evidence="10">Kw-01</strain>
    </source>
</reference>
<gene>
    <name evidence="7 10" type="primary">groL</name>
    <name evidence="7" type="synonym">groEL</name>
    <name evidence="10" type="ORF">ACHINZ_0830</name>
</gene>
<comment type="function">
    <text evidence="7 9">Together with its co-chaperonin GroES, plays an essential role in assisting protein folding. The GroEL-GroES system forms a nano-cage that allows encapsulation of the non-native substrate proteins and provides a physical environment optimized to promote and accelerate protein folding.</text>
</comment>
<keyword evidence="4 7" id="KW-0067">ATP-binding</keyword>
<dbReference type="InterPro" id="IPR018370">
    <property type="entry name" value="Chaperonin_Cpn60_CS"/>
</dbReference>
<proteinExistence type="inferred from homology"/>
<name>A0AAT9G3X1_9ENTR</name>
<dbReference type="Gene3D" id="3.30.260.10">
    <property type="entry name" value="TCP-1-like chaperonin intermediate domain"/>
    <property type="match status" value="1"/>
</dbReference>
<dbReference type="InterPro" id="IPR027409">
    <property type="entry name" value="GroEL-like_apical_dom_sf"/>
</dbReference>
<evidence type="ECO:0000256" key="1">
    <source>
        <dbReference type="ARBA" id="ARBA00006607"/>
    </source>
</evidence>
<dbReference type="AlphaFoldDB" id="A0AAT9G3X1"/>
<evidence type="ECO:0000256" key="4">
    <source>
        <dbReference type="ARBA" id="ARBA00022840"/>
    </source>
</evidence>
<dbReference type="PROSITE" id="PS00296">
    <property type="entry name" value="CHAPERONINS_CPN60"/>
    <property type="match status" value="1"/>
</dbReference>
<reference evidence="10" key="1">
    <citation type="journal article" date="2023" name="Front. Microbiol.">
        <title>Genome analysis of Candidatus Aschnera chinzeii, the bacterial endosymbiont of the blood-sucking bat fly Penicillidia jenynsii (Insecta: Diptera: Nycteribiidae).</title>
        <authorList>
            <person name="Koga R."/>
            <person name="Moriyama M."/>
            <person name="Nozaki T."/>
            <person name="Fukatsu T."/>
        </authorList>
    </citation>
    <scope>NUCLEOTIDE SEQUENCE</scope>
    <source>
        <strain evidence="10">Kw-01</strain>
    </source>
</reference>
<feature type="binding site" evidence="7">
    <location>
        <position position="51"/>
    </location>
    <ligand>
        <name>ATP</name>
        <dbReference type="ChEBI" id="CHEBI:30616"/>
    </ligand>
</feature>
<feature type="binding site" evidence="7">
    <location>
        <begin position="87"/>
        <end position="91"/>
    </location>
    <ligand>
        <name>ATP</name>
        <dbReference type="ChEBI" id="CHEBI:30616"/>
    </ligand>
</feature>
<evidence type="ECO:0000313" key="10">
    <source>
        <dbReference type="EMBL" id="BET44413.1"/>
    </source>
</evidence>